<comment type="caution">
    <text evidence="1">The sequence shown here is derived from an EMBL/GenBank/DDBJ whole genome shotgun (WGS) entry which is preliminary data.</text>
</comment>
<dbReference type="AlphaFoldDB" id="A0A417Y6X1"/>
<proteinExistence type="predicted"/>
<name>A0A417Y6X1_9ACTN</name>
<dbReference type="Proteomes" id="UP000283644">
    <property type="component" value="Unassembled WGS sequence"/>
</dbReference>
<gene>
    <name evidence="1" type="ORF">D0Z08_05620</name>
</gene>
<sequence length="187" mass="19698">MELDLTRLVTAEGDESGLRDAISRVVVASVSALKATTLASARTKAGPAIDVLLVHPGSAPRVLEDADRMSLNNVRIALDAVETLPEAAAGGVRADGDVLRVSLTCSGADRLLYTNTHPASDVTVALDLGVPIRRPVVRRDATGAEALVFRSIAVLTARVVAPFDASELSRLLNRIRRLIEDPAFAAV</sequence>
<organism evidence="1 2">
    <name type="scientific">Nocardioides immobilis</name>
    <dbReference type="NCBI Taxonomy" id="2049295"/>
    <lineage>
        <taxon>Bacteria</taxon>
        <taxon>Bacillati</taxon>
        <taxon>Actinomycetota</taxon>
        <taxon>Actinomycetes</taxon>
        <taxon>Propionibacteriales</taxon>
        <taxon>Nocardioidaceae</taxon>
        <taxon>Nocardioides</taxon>
    </lineage>
</organism>
<evidence type="ECO:0000313" key="1">
    <source>
        <dbReference type="EMBL" id="RHW28433.1"/>
    </source>
</evidence>
<dbReference type="RefSeq" id="WP_118923455.1">
    <property type="nucleotide sequence ID" value="NZ_QXGH01000010.1"/>
</dbReference>
<protein>
    <submittedName>
        <fullName evidence="1">Uncharacterized protein</fullName>
    </submittedName>
</protein>
<evidence type="ECO:0000313" key="2">
    <source>
        <dbReference type="Proteomes" id="UP000283644"/>
    </source>
</evidence>
<dbReference type="EMBL" id="QXGH01000010">
    <property type="protein sequence ID" value="RHW28433.1"/>
    <property type="molecule type" value="Genomic_DNA"/>
</dbReference>
<keyword evidence="2" id="KW-1185">Reference proteome</keyword>
<accession>A0A417Y6X1</accession>
<reference evidence="1 2" key="1">
    <citation type="submission" date="2018-09" db="EMBL/GenBank/DDBJ databases">
        <title>Genome sequencing of Nocardioides immobilis CCTCC AB 2017083 for comparison to Nocardioides silvaticus.</title>
        <authorList>
            <person name="Li C."/>
            <person name="Wang G."/>
        </authorList>
    </citation>
    <scope>NUCLEOTIDE SEQUENCE [LARGE SCALE GENOMIC DNA]</scope>
    <source>
        <strain evidence="1 2">CCTCC AB 2017083</strain>
    </source>
</reference>